<evidence type="ECO:0000313" key="2">
    <source>
        <dbReference type="Proteomes" id="UP001054252"/>
    </source>
</evidence>
<dbReference type="EMBL" id="BPVZ01000587">
    <property type="protein sequence ID" value="GKV52029.1"/>
    <property type="molecule type" value="Genomic_DNA"/>
</dbReference>
<gene>
    <name evidence="1" type="ORF">SLEP1_g58637</name>
</gene>
<comment type="caution">
    <text evidence="1">The sequence shown here is derived from an EMBL/GenBank/DDBJ whole genome shotgun (WGS) entry which is preliminary data.</text>
</comment>
<sequence length="37" mass="4105">MLAPNHGFCPPNPTPPVIFIHMGTNVNASRDHHFHSL</sequence>
<accession>A0AAV5MSP5</accession>
<organism evidence="1 2">
    <name type="scientific">Rubroshorea leprosula</name>
    <dbReference type="NCBI Taxonomy" id="152421"/>
    <lineage>
        <taxon>Eukaryota</taxon>
        <taxon>Viridiplantae</taxon>
        <taxon>Streptophyta</taxon>
        <taxon>Embryophyta</taxon>
        <taxon>Tracheophyta</taxon>
        <taxon>Spermatophyta</taxon>
        <taxon>Magnoliopsida</taxon>
        <taxon>eudicotyledons</taxon>
        <taxon>Gunneridae</taxon>
        <taxon>Pentapetalae</taxon>
        <taxon>rosids</taxon>
        <taxon>malvids</taxon>
        <taxon>Malvales</taxon>
        <taxon>Dipterocarpaceae</taxon>
        <taxon>Rubroshorea</taxon>
    </lineage>
</organism>
<dbReference type="AlphaFoldDB" id="A0AAV5MSP5"/>
<keyword evidence="2" id="KW-1185">Reference proteome</keyword>
<dbReference type="Proteomes" id="UP001054252">
    <property type="component" value="Unassembled WGS sequence"/>
</dbReference>
<reference evidence="1 2" key="1">
    <citation type="journal article" date="2021" name="Commun. Biol.">
        <title>The genome of Shorea leprosula (Dipterocarpaceae) highlights the ecological relevance of drought in aseasonal tropical rainforests.</title>
        <authorList>
            <person name="Ng K.K.S."/>
            <person name="Kobayashi M.J."/>
            <person name="Fawcett J.A."/>
            <person name="Hatakeyama M."/>
            <person name="Paape T."/>
            <person name="Ng C.H."/>
            <person name="Ang C.C."/>
            <person name="Tnah L.H."/>
            <person name="Lee C.T."/>
            <person name="Nishiyama T."/>
            <person name="Sese J."/>
            <person name="O'Brien M.J."/>
            <person name="Copetti D."/>
            <person name="Mohd Noor M.I."/>
            <person name="Ong R.C."/>
            <person name="Putra M."/>
            <person name="Sireger I.Z."/>
            <person name="Indrioko S."/>
            <person name="Kosugi Y."/>
            <person name="Izuno A."/>
            <person name="Isagi Y."/>
            <person name="Lee S.L."/>
            <person name="Shimizu K.K."/>
        </authorList>
    </citation>
    <scope>NUCLEOTIDE SEQUENCE [LARGE SCALE GENOMIC DNA]</scope>
    <source>
        <strain evidence="1">214</strain>
    </source>
</reference>
<proteinExistence type="predicted"/>
<name>A0AAV5MSP5_9ROSI</name>
<protein>
    <submittedName>
        <fullName evidence="1">Uncharacterized protein</fullName>
    </submittedName>
</protein>
<evidence type="ECO:0000313" key="1">
    <source>
        <dbReference type="EMBL" id="GKV52029.1"/>
    </source>
</evidence>